<evidence type="ECO:0000256" key="1">
    <source>
        <dbReference type="ARBA" id="ARBA00004141"/>
    </source>
</evidence>
<comment type="subcellular location">
    <subcellularLocation>
        <location evidence="1">Membrane</location>
        <topology evidence="1">Multi-pass membrane protein</topology>
    </subcellularLocation>
</comment>
<comment type="similarity">
    <text evidence="2">Belongs to the bacterial sugar transferase family.</text>
</comment>
<evidence type="ECO:0000313" key="11">
    <source>
        <dbReference type="Proteomes" id="UP000610846"/>
    </source>
</evidence>
<reference evidence="10" key="1">
    <citation type="journal article" date="2018" name="Curr. Microbiol.">
        <title>Cellulosimicrobium arenosum sp. nov., Isolated from Marine Sediment Sand.</title>
        <authorList>
            <person name="Oh M."/>
            <person name="Kim J.H."/>
            <person name="Yoon J.H."/>
            <person name="Schumann P."/>
            <person name="Kim W."/>
        </authorList>
    </citation>
    <scope>NUCLEOTIDE SEQUENCE</scope>
    <source>
        <strain evidence="10">KCTC 49039</strain>
    </source>
</reference>
<evidence type="ECO:0000313" key="10">
    <source>
        <dbReference type="EMBL" id="MBD8079761.1"/>
    </source>
</evidence>
<protein>
    <submittedName>
        <fullName evidence="10">Sugar transferase</fullName>
    </submittedName>
</protein>
<dbReference type="Pfam" id="PF02397">
    <property type="entry name" value="Bac_transf"/>
    <property type="match status" value="1"/>
</dbReference>
<feature type="region of interest" description="Disordered" evidence="7">
    <location>
        <begin position="1"/>
        <end position="28"/>
    </location>
</feature>
<feature type="transmembrane region" description="Helical" evidence="8">
    <location>
        <begin position="148"/>
        <end position="169"/>
    </location>
</feature>
<keyword evidence="11" id="KW-1185">Reference proteome</keyword>
<evidence type="ECO:0000256" key="3">
    <source>
        <dbReference type="ARBA" id="ARBA00022679"/>
    </source>
</evidence>
<dbReference type="GO" id="GO:0016780">
    <property type="term" value="F:phosphotransferase activity, for other substituted phosphate groups"/>
    <property type="evidence" value="ECO:0007669"/>
    <property type="project" value="TreeGrafter"/>
</dbReference>
<feature type="transmembrane region" description="Helical" evidence="8">
    <location>
        <begin position="52"/>
        <end position="74"/>
    </location>
</feature>
<organism evidence="10 11">
    <name type="scientific">Cellulosimicrobium arenosum</name>
    <dbReference type="NCBI Taxonomy" id="2708133"/>
    <lineage>
        <taxon>Bacteria</taxon>
        <taxon>Bacillati</taxon>
        <taxon>Actinomycetota</taxon>
        <taxon>Actinomycetes</taxon>
        <taxon>Micrococcales</taxon>
        <taxon>Promicromonosporaceae</taxon>
        <taxon>Cellulosimicrobium</taxon>
    </lineage>
</organism>
<dbReference type="AlphaFoldDB" id="A0A927J0R3"/>
<dbReference type="GO" id="GO:0016020">
    <property type="term" value="C:membrane"/>
    <property type="evidence" value="ECO:0007669"/>
    <property type="project" value="UniProtKB-SubCell"/>
</dbReference>
<evidence type="ECO:0000256" key="5">
    <source>
        <dbReference type="ARBA" id="ARBA00022989"/>
    </source>
</evidence>
<feature type="transmembrane region" description="Helical" evidence="8">
    <location>
        <begin position="124"/>
        <end position="142"/>
    </location>
</feature>
<feature type="domain" description="Bacterial sugar transferase" evidence="9">
    <location>
        <begin position="319"/>
        <end position="505"/>
    </location>
</feature>
<reference evidence="10" key="2">
    <citation type="submission" date="2020-09" db="EMBL/GenBank/DDBJ databases">
        <authorList>
            <person name="Yu Y."/>
        </authorList>
    </citation>
    <scope>NUCLEOTIDE SEQUENCE</scope>
    <source>
        <strain evidence="10">KCTC 49039</strain>
    </source>
</reference>
<dbReference type="PANTHER" id="PTHR30576:SF10">
    <property type="entry name" value="SLL5057 PROTEIN"/>
    <property type="match status" value="1"/>
</dbReference>
<evidence type="ECO:0000256" key="4">
    <source>
        <dbReference type="ARBA" id="ARBA00022692"/>
    </source>
</evidence>
<evidence type="ECO:0000256" key="8">
    <source>
        <dbReference type="SAM" id="Phobius"/>
    </source>
</evidence>
<dbReference type="PANTHER" id="PTHR30576">
    <property type="entry name" value="COLANIC BIOSYNTHESIS UDP-GLUCOSE LIPID CARRIER TRANSFERASE"/>
    <property type="match status" value="1"/>
</dbReference>
<feature type="compositionally biased region" description="Basic and acidic residues" evidence="7">
    <location>
        <begin position="1"/>
        <end position="10"/>
    </location>
</feature>
<keyword evidence="3 10" id="KW-0808">Transferase</keyword>
<feature type="transmembrane region" description="Helical" evidence="8">
    <location>
        <begin position="86"/>
        <end position="103"/>
    </location>
</feature>
<comment type="caution">
    <text evidence="10">The sequence shown here is derived from an EMBL/GenBank/DDBJ whole genome shotgun (WGS) entry which is preliminary data.</text>
</comment>
<dbReference type="NCBIfam" id="TIGR03025">
    <property type="entry name" value="EPS_sugtrans"/>
    <property type="match status" value="1"/>
</dbReference>
<dbReference type="EMBL" id="JACYHB010000009">
    <property type="protein sequence ID" value="MBD8079761.1"/>
    <property type="molecule type" value="Genomic_DNA"/>
</dbReference>
<keyword evidence="6 8" id="KW-0472">Membrane</keyword>
<keyword evidence="5 8" id="KW-1133">Transmembrane helix</keyword>
<proteinExistence type="inferred from homology"/>
<keyword evidence="4 8" id="KW-0812">Transmembrane</keyword>
<feature type="transmembrane region" description="Helical" evidence="8">
    <location>
        <begin position="324"/>
        <end position="345"/>
    </location>
</feature>
<name>A0A927J0R3_9MICO</name>
<dbReference type="Gene3D" id="3.40.50.720">
    <property type="entry name" value="NAD(P)-binding Rossmann-like Domain"/>
    <property type="match status" value="1"/>
</dbReference>
<dbReference type="Proteomes" id="UP000610846">
    <property type="component" value="Unassembled WGS sequence"/>
</dbReference>
<accession>A0A927J0R3</accession>
<evidence type="ECO:0000256" key="6">
    <source>
        <dbReference type="ARBA" id="ARBA00023136"/>
    </source>
</evidence>
<dbReference type="Pfam" id="PF13727">
    <property type="entry name" value="CoA_binding_3"/>
    <property type="match status" value="1"/>
</dbReference>
<dbReference type="InterPro" id="IPR017475">
    <property type="entry name" value="EPS_sugar_tfrase"/>
</dbReference>
<dbReference type="InterPro" id="IPR003362">
    <property type="entry name" value="Bact_transf"/>
</dbReference>
<gene>
    <name evidence="10" type="ORF">IF651_11910</name>
</gene>
<evidence type="ECO:0000256" key="7">
    <source>
        <dbReference type="SAM" id="MobiDB-lite"/>
    </source>
</evidence>
<evidence type="ECO:0000256" key="2">
    <source>
        <dbReference type="ARBA" id="ARBA00006464"/>
    </source>
</evidence>
<evidence type="ECO:0000259" key="9">
    <source>
        <dbReference type="Pfam" id="PF02397"/>
    </source>
</evidence>
<sequence>MTLEKEHRTGGPEQRPAVPKGTARGSTASFDTGQLVRIALGAYHRPGWKSRLVRRVALVDTAAVATALAVAYLVRFDGIGGTTLDLQYLAISVGLLGTWLLALRMAFSREGRLLGTGAPEYARVVNATVAVFGLVAIVAYLVKYDLARGYVAIALPVGIVLLLLGRYTTRRRLVALRERGRCRSRTVVVGGRDGAAHLVDELRGATHAGYQVVGVCVPGGPADPGEQVAGVPVVGDLADASRLVEPLRADTVMVTGSDLVTPRTVKRLAWDLEPWGADLVLAPALTDVAGPRIRTRPVAGLPLLHVEAPGYSGPQHVLKRTFDVVGALVLVVLFSLPLLVTAVAIKATSRGPVLFRQERVGLQGEPFTVLKFRSMVVDAESRLEDVLGKGNVGVFYKPKVDPRVTAVGRFIRRYSIDELPQLFNVLGGSMSLIGPRPQVALEVDQYDAEIGRRLLVKPGLTGLWQVSGRNNLTLEESVRLDLYYVENWTMAGDLLILLRTLRAVVGRDGAY</sequence>